<keyword evidence="4 10" id="KW-0524">Neurogenesis</keyword>
<keyword evidence="7" id="KW-0010">Activator</keyword>
<dbReference type="GO" id="GO:0071698">
    <property type="term" value="P:olfactory placode development"/>
    <property type="evidence" value="ECO:0007669"/>
    <property type="project" value="Ensembl"/>
</dbReference>
<dbReference type="Pfam" id="PF00010">
    <property type="entry name" value="HLH"/>
    <property type="match status" value="1"/>
</dbReference>
<dbReference type="GO" id="GO:0005634">
    <property type="term" value="C:nucleus"/>
    <property type="evidence" value="ECO:0000318"/>
    <property type="project" value="GO_Central"/>
</dbReference>
<reference evidence="13" key="2">
    <citation type="submission" date="2025-08" db="UniProtKB">
        <authorList>
            <consortium name="Ensembl"/>
        </authorList>
    </citation>
    <scope>IDENTIFICATION</scope>
</reference>
<sequence>MMTKPYGKASDVAELVSSLGWMEEDVSSQDGEGAAELACYGPGGGCGAGEQGSEDMEDLEDMEEEEEEEEEEEGGECGEKGPKRRGPKKKKMTKARLERFRARRVKANARERSRMHGLNDALDNLRRVMPCYSKTQKLSKIETLRLARNYIWALSEVLETGQSPESRGFIEMLCKGLSQPTSNLVAGCLQLGAPPVLLDKLEEKQQHVPCGVGLGASMAPGHPFSYPSPGLPSPPYGNLEASHLLHLKPLPGFKGGPYENPSPGHDCSSGTPPYDGPLTPPLSITGNFALKQEPSPHEVEKGYAGHAHAHAHSHAHAGGFLGHPHYPPSSVAGLSGPQGHAPLFPTAVTRYDLPLDVAFEPYAAPAPHMVGTQMGSIFNE</sequence>
<dbReference type="PANTHER" id="PTHR19290:SF86">
    <property type="entry name" value="NEUROGENIC DIFFERENTIATION FACTOR 4"/>
    <property type="match status" value="1"/>
</dbReference>
<dbReference type="Ensembl" id="ENSLOCT00000022352.1">
    <property type="protein sequence ID" value="ENSLOCP00000022311.1"/>
    <property type="gene ID" value="ENSLOCG00000018210.1"/>
</dbReference>
<evidence type="ECO:0000256" key="5">
    <source>
        <dbReference type="ARBA" id="ARBA00023015"/>
    </source>
</evidence>
<feature type="region of interest" description="Disordered" evidence="11">
    <location>
        <begin position="23"/>
        <end position="95"/>
    </location>
</feature>
<dbReference type="GO" id="GO:0046983">
    <property type="term" value="F:protein dimerization activity"/>
    <property type="evidence" value="ECO:0007669"/>
    <property type="project" value="InterPro"/>
</dbReference>
<evidence type="ECO:0000259" key="12">
    <source>
        <dbReference type="PROSITE" id="PS50888"/>
    </source>
</evidence>
<dbReference type="InterPro" id="IPR022575">
    <property type="entry name" value="NeuroD_DUF"/>
</dbReference>
<dbReference type="FunCoup" id="W5NNV2">
    <property type="interactions" value="56"/>
</dbReference>
<evidence type="ECO:0000256" key="9">
    <source>
        <dbReference type="ARBA" id="ARBA00023242"/>
    </source>
</evidence>
<reference evidence="14" key="1">
    <citation type="submission" date="2011-12" db="EMBL/GenBank/DDBJ databases">
        <title>The Draft Genome of Lepisosteus oculatus.</title>
        <authorList>
            <consortium name="The Broad Institute Genome Assembly &amp; Analysis Group"/>
            <consortium name="Computational R&amp;D Group"/>
            <consortium name="and Sequencing Platform"/>
            <person name="Di Palma F."/>
            <person name="Alfoldi J."/>
            <person name="Johnson J."/>
            <person name="Berlin A."/>
            <person name="Gnerre S."/>
            <person name="Jaffe D."/>
            <person name="MacCallum I."/>
            <person name="Young S."/>
            <person name="Walker B.J."/>
            <person name="Lander E.S."/>
            <person name="Lindblad-Toh K."/>
        </authorList>
    </citation>
    <scope>NUCLEOTIDE SEQUENCE [LARGE SCALE GENOMIC DNA]</scope>
</reference>
<evidence type="ECO:0000256" key="1">
    <source>
        <dbReference type="ARBA" id="ARBA00011571"/>
    </source>
</evidence>
<evidence type="ECO:0000313" key="14">
    <source>
        <dbReference type="Proteomes" id="UP000018468"/>
    </source>
</evidence>
<dbReference type="InterPro" id="IPR050359">
    <property type="entry name" value="bHLH_transcription_factors"/>
</dbReference>
<organism evidence="13 14">
    <name type="scientific">Lepisosteus oculatus</name>
    <name type="common">Spotted gar</name>
    <dbReference type="NCBI Taxonomy" id="7918"/>
    <lineage>
        <taxon>Eukaryota</taxon>
        <taxon>Metazoa</taxon>
        <taxon>Chordata</taxon>
        <taxon>Craniata</taxon>
        <taxon>Vertebrata</taxon>
        <taxon>Euteleostomi</taxon>
        <taxon>Actinopterygii</taxon>
        <taxon>Neopterygii</taxon>
        <taxon>Holostei</taxon>
        <taxon>Semionotiformes</taxon>
        <taxon>Lepisosteidae</taxon>
        <taxon>Lepisosteus</taxon>
    </lineage>
</organism>
<evidence type="ECO:0000256" key="4">
    <source>
        <dbReference type="ARBA" id="ARBA00022902"/>
    </source>
</evidence>
<dbReference type="InterPro" id="IPR011598">
    <property type="entry name" value="bHLH_dom"/>
</dbReference>
<evidence type="ECO:0000256" key="2">
    <source>
        <dbReference type="ARBA" id="ARBA00022473"/>
    </source>
</evidence>
<name>W5NNV2_LEPOC</name>
<dbReference type="GO" id="GO:0021986">
    <property type="term" value="P:habenula development"/>
    <property type="evidence" value="ECO:0007669"/>
    <property type="project" value="Ensembl"/>
</dbReference>
<keyword evidence="14" id="KW-1185">Reference proteome</keyword>
<dbReference type="GeneID" id="102692397"/>
<evidence type="ECO:0000256" key="7">
    <source>
        <dbReference type="ARBA" id="ARBA00023159"/>
    </source>
</evidence>
<dbReference type="GeneTree" id="ENSGT00940000160217"/>
<accession>W5NNV2</accession>
<evidence type="ECO:0000256" key="8">
    <source>
        <dbReference type="ARBA" id="ARBA00023163"/>
    </source>
</evidence>
<dbReference type="InterPro" id="IPR036638">
    <property type="entry name" value="HLH_DNA-bd_sf"/>
</dbReference>
<feature type="compositionally biased region" description="Basic residues" evidence="11">
    <location>
        <begin position="82"/>
        <end position="94"/>
    </location>
</feature>
<dbReference type="Proteomes" id="UP000018468">
    <property type="component" value="Linkage group LG4"/>
</dbReference>
<feature type="compositionally biased region" description="Acidic residues" evidence="11">
    <location>
        <begin position="52"/>
        <end position="76"/>
    </location>
</feature>
<reference evidence="13" key="3">
    <citation type="submission" date="2025-09" db="UniProtKB">
        <authorList>
            <consortium name="Ensembl"/>
        </authorList>
    </citation>
    <scope>IDENTIFICATION</scope>
</reference>
<dbReference type="GO" id="GO:0045944">
    <property type="term" value="P:positive regulation of transcription by RNA polymerase II"/>
    <property type="evidence" value="ECO:0000318"/>
    <property type="project" value="GO_Central"/>
</dbReference>
<dbReference type="KEGG" id="loc:102692397"/>
<feature type="compositionally biased region" description="Gly residues" evidence="11">
    <location>
        <begin position="41"/>
        <end position="50"/>
    </location>
</feature>
<dbReference type="CTD" id="58158"/>
<dbReference type="SUPFAM" id="SSF47459">
    <property type="entry name" value="HLH, helix-loop-helix DNA-binding domain"/>
    <property type="match status" value="1"/>
</dbReference>
<dbReference type="EMBL" id="AHAT01032408">
    <property type="status" value="NOT_ANNOTATED_CDS"/>
    <property type="molecule type" value="Genomic_DNA"/>
</dbReference>
<evidence type="ECO:0000256" key="6">
    <source>
        <dbReference type="ARBA" id="ARBA00023125"/>
    </source>
</evidence>
<dbReference type="PANTHER" id="PTHR19290">
    <property type="entry name" value="BASIC HELIX-LOOP-HELIX PROTEIN NEUROGENIN-RELATED"/>
    <property type="match status" value="1"/>
</dbReference>
<proteinExistence type="predicted"/>
<dbReference type="GO" id="GO:0050769">
    <property type="term" value="P:positive regulation of neurogenesis"/>
    <property type="evidence" value="ECO:0007669"/>
    <property type="project" value="Ensembl"/>
</dbReference>
<dbReference type="InParanoid" id="W5NNV2"/>
<dbReference type="Gene3D" id="4.10.280.10">
    <property type="entry name" value="Helix-loop-helix DNA-binding domain"/>
    <property type="match status" value="1"/>
</dbReference>
<evidence type="ECO:0000313" key="13">
    <source>
        <dbReference type="Ensembl" id="ENSLOCP00000022311.1"/>
    </source>
</evidence>
<dbReference type="FunFam" id="4.10.280.10:FF:000006">
    <property type="entry name" value="Neurogenic differentiation factor"/>
    <property type="match status" value="1"/>
</dbReference>
<evidence type="ECO:0000256" key="3">
    <source>
        <dbReference type="ARBA" id="ARBA00022782"/>
    </source>
</evidence>
<comment type="subunit">
    <text evidence="1">Efficient DNA binding requires dimerization with another bHLH protein.</text>
</comment>
<protein>
    <recommendedName>
        <fullName evidence="10">Neurogenic differentiation factor</fullName>
    </recommendedName>
</protein>
<dbReference type="eggNOG" id="KOG3898">
    <property type="taxonomic scope" value="Eukaryota"/>
</dbReference>
<dbReference type="HOGENOM" id="CLU_055134_0_0_1"/>
<dbReference type="PROSITE" id="PS50888">
    <property type="entry name" value="BHLH"/>
    <property type="match status" value="1"/>
</dbReference>
<feature type="domain" description="BHLH" evidence="12">
    <location>
        <begin position="102"/>
        <end position="154"/>
    </location>
</feature>
<comment type="subcellular location">
    <subcellularLocation>
        <location evidence="10">Nucleus</location>
    </subcellularLocation>
</comment>
<dbReference type="GO" id="GO:0001839">
    <property type="term" value="P:neural plate morphogenesis"/>
    <property type="evidence" value="ECO:0007669"/>
    <property type="project" value="Ensembl"/>
</dbReference>
<dbReference type="OMA" id="HMKGFKG"/>
<dbReference type="SMART" id="SM00353">
    <property type="entry name" value="HLH"/>
    <property type="match status" value="1"/>
</dbReference>
<dbReference type="Pfam" id="PF12533">
    <property type="entry name" value="Neuro_bHLH"/>
    <property type="match status" value="1"/>
</dbReference>
<keyword evidence="6 10" id="KW-0238">DNA-binding</keyword>
<dbReference type="Bgee" id="ENSLOCG00000018210">
    <property type="expression patterns" value="Expressed in camera-type eye and 12 other cell types or tissues"/>
</dbReference>
<dbReference type="STRING" id="7918.ENSLOCP00000022311"/>
<dbReference type="GO" id="GO:0000981">
    <property type="term" value="F:DNA-binding transcription factor activity, RNA polymerase II-specific"/>
    <property type="evidence" value="ECO:0000318"/>
    <property type="project" value="GO_Central"/>
</dbReference>
<keyword evidence="9 10" id="KW-0539">Nucleus</keyword>
<dbReference type="GO" id="GO:0070888">
    <property type="term" value="F:E-box binding"/>
    <property type="evidence" value="ECO:0000318"/>
    <property type="project" value="GO_Central"/>
</dbReference>
<dbReference type="AlphaFoldDB" id="W5NNV2"/>
<evidence type="ECO:0000256" key="10">
    <source>
        <dbReference type="PIRNR" id="PIRNR015618"/>
    </source>
</evidence>
<evidence type="ECO:0000256" key="11">
    <source>
        <dbReference type="SAM" id="MobiDB-lite"/>
    </source>
</evidence>
<dbReference type="InterPro" id="IPR016637">
    <property type="entry name" value="TF_bHLH_NeuroD"/>
</dbReference>
<dbReference type="CDD" id="cd19721">
    <property type="entry name" value="bHLH_TS_NeuroD4_ATOH3"/>
    <property type="match status" value="1"/>
</dbReference>
<dbReference type="OrthoDB" id="10039134at2759"/>
<keyword evidence="2 10" id="KW-0217">Developmental protein</keyword>
<dbReference type="GO" id="GO:0043010">
    <property type="term" value="P:camera-type eye development"/>
    <property type="evidence" value="ECO:0000318"/>
    <property type="project" value="GO_Central"/>
</dbReference>
<keyword evidence="8 10" id="KW-0804">Transcription</keyword>
<keyword evidence="5 10" id="KW-0805">Transcription regulation</keyword>
<keyword evidence="3 10" id="KW-0221">Differentiation</keyword>
<dbReference type="PIRSF" id="PIRSF015618">
    <property type="entry name" value="bHLH_NeuroD"/>
    <property type="match status" value="1"/>
</dbReference>
<dbReference type="GO" id="GO:0061564">
    <property type="term" value="P:axon development"/>
    <property type="evidence" value="ECO:0000318"/>
    <property type="project" value="GO_Central"/>
</dbReference>